<sequence length="362" mass="39576">MANRRIWAFAALALLVLGGSAFADSCGLDSECLPGEVCCNEQCTTPACRGKADCLLGQTCLNPGICEAQCVRGCTTRIECIYPQICCNTQCQMAACTSDGECSDGDECTIDECINPDSCRSECRHTAIPACAITQERPPQVIFERSMVIGQVQAIAVQTADGQAIEDFTVFLTYPDETSVVISAASGQMYIPIDQAGIYRAIVEASGFEQEIYFESSRQGQIIPPISPDSEPLIKKIFGVETAGAPDYLIIWLLGIAVVSGLIIMVTKVKPAWFRVFMATTYTAAPIVVNYYLKNLWLAFALMAAETLILIAVLAWHIRKLNREAEPKPEGKAIVEKRLGLVKKGKGQKWSEFFKKLEKGRK</sequence>
<evidence type="ECO:0000313" key="3">
    <source>
        <dbReference type="Proteomes" id="UP000809243"/>
    </source>
</evidence>
<name>A0A938YSQ1_9ARCH</name>
<gene>
    <name evidence="2" type="ORF">JW744_02825</name>
</gene>
<comment type="caution">
    <text evidence="2">The sequence shown here is derived from an EMBL/GenBank/DDBJ whole genome shotgun (WGS) entry which is preliminary data.</text>
</comment>
<feature type="transmembrane region" description="Helical" evidence="1">
    <location>
        <begin position="248"/>
        <end position="266"/>
    </location>
</feature>
<evidence type="ECO:0000313" key="2">
    <source>
        <dbReference type="EMBL" id="MBN2067377.1"/>
    </source>
</evidence>
<feature type="transmembrane region" description="Helical" evidence="1">
    <location>
        <begin position="273"/>
        <end position="293"/>
    </location>
</feature>
<accession>A0A938YSQ1</accession>
<feature type="transmembrane region" description="Helical" evidence="1">
    <location>
        <begin position="299"/>
        <end position="318"/>
    </location>
</feature>
<dbReference type="Proteomes" id="UP000809243">
    <property type="component" value="Unassembled WGS sequence"/>
</dbReference>
<keyword evidence="1" id="KW-0812">Transmembrane</keyword>
<protein>
    <submittedName>
        <fullName evidence="2">ABC transporter permease</fullName>
    </submittedName>
</protein>
<reference evidence="2" key="1">
    <citation type="submission" date="2021-01" db="EMBL/GenBank/DDBJ databases">
        <title>Active Sulfur Cycling in an Early Earth Analoge.</title>
        <authorList>
            <person name="Hahn C.R."/>
            <person name="Youssef N.H."/>
            <person name="Elshahed M."/>
        </authorList>
    </citation>
    <scope>NUCLEOTIDE SEQUENCE</scope>
    <source>
        <strain evidence="2">Zod_Metabat.1151</strain>
    </source>
</reference>
<organism evidence="2 3">
    <name type="scientific">Candidatus Iainarchaeum sp</name>
    <dbReference type="NCBI Taxonomy" id="3101447"/>
    <lineage>
        <taxon>Archaea</taxon>
        <taxon>Candidatus Iainarchaeota</taxon>
        <taxon>Candidatus Iainarchaeia</taxon>
        <taxon>Candidatus Iainarchaeales</taxon>
        <taxon>Candidatus Iainarchaeaceae</taxon>
        <taxon>Candidatus Iainarchaeum</taxon>
    </lineage>
</organism>
<proteinExistence type="predicted"/>
<keyword evidence="1" id="KW-0472">Membrane</keyword>
<dbReference type="EMBL" id="JAFGDB010000044">
    <property type="protein sequence ID" value="MBN2067377.1"/>
    <property type="molecule type" value="Genomic_DNA"/>
</dbReference>
<evidence type="ECO:0000256" key="1">
    <source>
        <dbReference type="SAM" id="Phobius"/>
    </source>
</evidence>
<dbReference type="AlphaFoldDB" id="A0A938YSQ1"/>
<keyword evidence="1" id="KW-1133">Transmembrane helix</keyword>